<protein>
    <submittedName>
        <fullName evidence="2">Unannotated protein</fullName>
    </submittedName>
</protein>
<reference evidence="2" key="1">
    <citation type="submission" date="2020-05" db="EMBL/GenBank/DDBJ databases">
        <authorList>
            <person name="Chiriac C."/>
            <person name="Salcher M."/>
            <person name="Ghai R."/>
            <person name="Kavagutti S V."/>
        </authorList>
    </citation>
    <scope>NUCLEOTIDE SEQUENCE</scope>
</reference>
<evidence type="ECO:0000313" key="2">
    <source>
        <dbReference type="EMBL" id="CAB4597566.1"/>
    </source>
</evidence>
<keyword evidence="1" id="KW-0812">Transmembrane</keyword>
<evidence type="ECO:0000256" key="1">
    <source>
        <dbReference type="SAM" id="Phobius"/>
    </source>
</evidence>
<name>A0A6J6G8G4_9ZZZZ</name>
<organism evidence="2">
    <name type="scientific">freshwater metagenome</name>
    <dbReference type="NCBI Taxonomy" id="449393"/>
    <lineage>
        <taxon>unclassified sequences</taxon>
        <taxon>metagenomes</taxon>
        <taxon>ecological metagenomes</taxon>
    </lineage>
</organism>
<dbReference type="AlphaFoldDB" id="A0A6J6G8G4"/>
<keyword evidence="1" id="KW-0472">Membrane</keyword>
<sequence length="66" mass="7557">MPWCEECSKFWNPNSMPPDGTCPSCGRMIGEPPKIQKVPWHFWILVVAAGLYLGWRAVQGVIWLLQ</sequence>
<dbReference type="EMBL" id="CAEZUO010000009">
    <property type="protein sequence ID" value="CAB4597566.1"/>
    <property type="molecule type" value="Genomic_DNA"/>
</dbReference>
<proteinExistence type="predicted"/>
<gene>
    <name evidence="2" type="ORF">UFOPK1827_00349</name>
</gene>
<accession>A0A6J6G8G4</accession>
<feature type="transmembrane region" description="Helical" evidence="1">
    <location>
        <begin position="40"/>
        <end position="65"/>
    </location>
</feature>
<keyword evidence="1" id="KW-1133">Transmembrane helix</keyword>